<accession>A0A9Q0N967</accession>
<evidence type="ECO:0000256" key="5">
    <source>
        <dbReference type="ARBA" id="ARBA00023134"/>
    </source>
</evidence>
<evidence type="ECO:0000256" key="3">
    <source>
        <dbReference type="ARBA" id="ARBA00022490"/>
    </source>
</evidence>
<dbReference type="EMBL" id="WJQU01000001">
    <property type="protein sequence ID" value="KAJ6646112.1"/>
    <property type="molecule type" value="Genomic_DNA"/>
</dbReference>
<keyword evidence="4" id="KW-0547">Nucleotide-binding</keyword>
<dbReference type="Gene3D" id="3.90.1520.10">
    <property type="entry name" value="H-NOX domain"/>
    <property type="match status" value="1"/>
</dbReference>
<keyword evidence="5" id="KW-0342">GTP-binding</keyword>
<name>A0A9Q0N967_9DIPT</name>
<keyword evidence="6 8" id="KW-0456">Lyase</keyword>
<dbReference type="Pfam" id="PF07701">
    <property type="entry name" value="HNOBA"/>
    <property type="match status" value="1"/>
</dbReference>
<dbReference type="SMART" id="SM00044">
    <property type="entry name" value="CYCc"/>
    <property type="match status" value="1"/>
</dbReference>
<dbReference type="InterPro" id="IPR011645">
    <property type="entry name" value="HNOB_dom_associated"/>
</dbReference>
<evidence type="ECO:0000256" key="6">
    <source>
        <dbReference type="ARBA" id="ARBA00023239"/>
    </source>
</evidence>
<dbReference type="SUPFAM" id="SSF55073">
    <property type="entry name" value="Nucleotide cyclase"/>
    <property type="match status" value="1"/>
</dbReference>
<keyword evidence="11" id="KW-1185">Reference proteome</keyword>
<dbReference type="InterPro" id="IPR024096">
    <property type="entry name" value="NO_sig/Golgi_transp_ligand-bd"/>
</dbReference>
<sequence>MYGMLLESVQHFVQEQFGDHIWKKAIRATGSTNTVFNTHQIYPDSLMPDLAEALAALTGESFDYFMDFFGKCFVRFFTNFGYDKMLKATGRYFCDFLQSVDNIHLQMRFTYPKMKSPSMQLTETDDNGAVLVYRSNRTGFSKYFMGLLYEIASMFYGLDSIGVKVLESKNDNPGSTTGPLQLEPKTVVVKYRLDFDNRDYMAKRINLQVHESQLQLEKVDSSVLLELFPFALILDHEMKIKGAGEKVFESWIIQNPQKKPEIFIGSLVTDCFRLRRPKGILFNWKTVTQMHFVIFELELICSHHSLKSVAHQLADTTSTIDLEHDDNSTSTRILLKGQMRHMTDIDAIVFLCSPLINSVEELHGMGLFLNDLNPHGLSKEMVMAGWQHCSRLELVFEKEEERSDELETSLELADSWKRQGDELLYSMIPRPIAERLRNGQNTLDTCQSFEQVSVIFGEDTTPSEDSLQDAMRAVSTLNAAFSAFDDEVQGPMVYKVETVGHVYMAVSGAPDKNPLHAEHAADLALNMVRRMKELNLPNVTVKIGIHSGSVVAGVVGVKVPRYCLFGDTVNTASRMESSGLPNKIQVSHFTAERLKKAGYKLKQRGFVKVKGKGEMETFWLEAGPDKQ</sequence>
<dbReference type="GO" id="GO:0020037">
    <property type="term" value="F:heme binding"/>
    <property type="evidence" value="ECO:0007669"/>
    <property type="project" value="InterPro"/>
</dbReference>
<dbReference type="CDD" id="cd07302">
    <property type="entry name" value="CHD"/>
    <property type="match status" value="1"/>
</dbReference>
<dbReference type="Pfam" id="PF00211">
    <property type="entry name" value="Guanylate_cyc"/>
    <property type="match status" value="1"/>
</dbReference>
<dbReference type="GO" id="GO:0004383">
    <property type="term" value="F:guanylate cyclase activity"/>
    <property type="evidence" value="ECO:0007669"/>
    <property type="project" value="UniProtKB-EC"/>
</dbReference>
<dbReference type="InterPro" id="IPR011644">
    <property type="entry name" value="Heme_NO-bd"/>
</dbReference>
<evidence type="ECO:0000313" key="10">
    <source>
        <dbReference type="EMBL" id="KAJ6646112.1"/>
    </source>
</evidence>
<dbReference type="InterPro" id="IPR001054">
    <property type="entry name" value="A/G_cyclase"/>
</dbReference>
<dbReference type="PROSITE" id="PS00452">
    <property type="entry name" value="GUANYLATE_CYCLASE_1"/>
    <property type="match status" value="1"/>
</dbReference>
<evidence type="ECO:0000256" key="8">
    <source>
        <dbReference type="RuleBase" id="RU000405"/>
    </source>
</evidence>
<dbReference type="InterPro" id="IPR038158">
    <property type="entry name" value="H-NOX_domain_sf"/>
</dbReference>
<dbReference type="SUPFAM" id="SSF111126">
    <property type="entry name" value="Ligand-binding domain in the NO signalling and Golgi transport"/>
    <property type="match status" value="1"/>
</dbReference>
<proteinExistence type="inferred from homology"/>
<dbReference type="OrthoDB" id="60033at2759"/>
<gene>
    <name evidence="10" type="primary">Gyc89Db</name>
    <name evidence="10" type="ORF">Bhyg_01322</name>
</gene>
<dbReference type="Gene3D" id="3.30.450.260">
    <property type="entry name" value="Haem NO binding associated domain"/>
    <property type="match status" value="1"/>
</dbReference>
<dbReference type="InterPro" id="IPR018297">
    <property type="entry name" value="A/G_cyclase_CS"/>
</dbReference>
<dbReference type="Proteomes" id="UP001151699">
    <property type="component" value="Chromosome A"/>
</dbReference>
<comment type="subcellular location">
    <subcellularLocation>
        <location evidence="1">Cytoplasm</location>
    </subcellularLocation>
</comment>
<keyword evidence="7" id="KW-0141">cGMP biosynthesis</keyword>
<dbReference type="EC" id="4.6.1.2" evidence="2"/>
<comment type="similarity">
    <text evidence="8">Belongs to the adenylyl cyclase class-4/guanylyl cyclase family.</text>
</comment>
<evidence type="ECO:0000256" key="1">
    <source>
        <dbReference type="ARBA" id="ARBA00004496"/>
    </source>
</evidence>
<dbReference type="Gene3D" id="3.30.70.1230">
    <property type="entry name" value="Nucleotide cyclase"/>
    <property type="match status" value="1"/>
</dbReference>
<evidence type="ECO:0000259" key="9">
    <source>
        <dbReference type="PROSITE" id="PS50125"/>
    </source>
</evidence>
<dbReference type="GO" id="GO:0005525">
    <property type="term" value="F:GTP binding"/>
    <property type="evidence" value="ECO:0007669"/>
    <property type="project" value="UniProtKB-KW"/>
</dbReference>
<dbReference type="Pfam" id="PF07700">
    <property type="entry name" value="HNOB"/>
    <property type="match status" value="1"/>
</dbReference>
<dbReference type="PANTHER" id="PTHR45655">
    <property type="entry name" value="GUANYLATE CYCLASE SOLUBLE SUBUNIT BETA-2"/>
    <property type="match status" value="1"/>
</dbReference>
<evidence type="ECO:0000256" key="2">
    <source>
        <dbReference type="ARBA" id="ARBA00012202"/>
    </source>
</evidence>
<organism evidence="10 11">
    <name type="scientific">Pseudolycoriella hygida</name>
    <dbReference type="NCBI Taxonomy" id="35572"/>
    <lineage>
        <taxon>Eukaryota</taxon>
        <taxon>Metazoa</taxon>
        <taxon>Ecdysozoa</taxon>
        <taxon>Arthropoda</taxon>
        <taxon>Hexapoda</taxon>
        <taxon>Insecta</taxon>
        <taxon>Pterygota</taxon>
        <taxon>Neoptera</taxon>
        <taxon>Endopterygota</taxon>
        <taxon>Diptera</taxon>
        <taxon>Nematocera</taxon>
        <taxon>Sciaroidea</taxon>
        <taxon>Sciaridae</taxon>
        <taxon>Pseudolycoriella</taxon>
    </lineage>
</organism>
<dbReference type="PANTHER" id="PTHR45655:SF5">
    <property type="entry name" value="SOLUBLE GUANYLATE CYCLASE 89DA-RELATED"/>
    <property type="match status" value="1"/>
</dbReference>
<keyword evidence="3" id="KW-0963">Cytoplasm</keyword>
<dbReference type="AlphaFoldDB" id="A0A9Q0N967"/>
<protein>
    <recommendedName>
        <fullName evidence="2">guanylate cyclase</fullName>
        <ecNumber evidence="2">4.6.1.2</ecNumber>
    </recommendedName>
</protein>
<evidence type="ECO:0000256" key="4">
    <source>
        <dbReference type="ARBA" id="ARBA00022741"/>
    </source>
</evidence>
<dbReference type="InterPro" id="IPR029787">
    <property type="entry name" value="Nucleotide_cyclase"/>
</dbReference>
<dbReference type="GO" id="GO:0070482">
    <property type="term" value="P:response to oxygen levels"/>
    <property type="evidence" value="ECO:0007669"/>
    <property type="project" value="TreeGrafter"/>
</dbReference>
<reference evidence="10" key="1">
    <citation type="submission" date="2022-07" db="EMBL/GenBank/DDBJ databases">
        <authorList>
            <person name="Trinca V."/>
            <person name="Uliana J.V.C."/>
            <person name="Torres T.T."/>
            <person name="Ward R.J."/>
            <person name="Monesi N."/>
        </authorList>
    </citation>
    <scope>NUCLEOTIDE SEQUENCE</scope>
    <source>
        <strain evidence="10">HSMRA1968</strain>
        <tissue evidence="10">Whole embryos</tissue>
    </source>
</reference>
<evidence type="ECO:0000313" key="11">
    <source>
        <dbReference type="Proteomes" id="UP001151699"/>
    </source>
</evidence>
<evidence type="ECO:0000256" key="7">
    <source>
        <dbReference type="ARBA" id="ARBA00023293"/>
    </source>
</evidence>
<dbReference type="GO" id="GO:0019934">
    <property type="term" value="P:cGMP-mediated signaling"/>
    <property type="evidence" value="ECO:0007669"/>
    <property type="project" value="TreeGrafter"/>
</dbReference>
<feature type="domain" description="Guanylate cyclase" evidence="9">
    <location>
        <begin position="453"/>
        <end position="576"/>
    </location>
</feature>
<dbReference type="Gene3D" id="6.10.250.780">
    <property type="match status" value="1"/>
</dbReference>
<comment type="caution">
    <text evidence="10">The sequence shown here is derived from an EMBL/GenBank/DDBJ whole genome shotgun (WGS) entry which is preliminary data.</text>
</comment>
<dbReference type="GO" id="GO:0008074">
    <property type="term" value="C:guanylate cyclase complex, soluble"/>
    <property type="evidence" value="ECO:0007669"/>
    <property type="project" value="TreeGrafter"/>
</dbReference>
<dbReference type="PROSITE" id="PS50125">
    <property type="entry name" value="GUANYLATE_CYCLASE_2"/>
    <property type="match status" value="1"/>
</dbReference>
<dbReference type="InterPro" id="IPR042463">
    <property type="entry name" value="HNOB_dom_associated_sf"/>
</dbReference>